<dbReference type="GO" id="GO:0005948">
    <property type="term" value="C:acetolactate synthase complex"/>
    <property type="evidence" value="ECO:0007669"/>
    <property type="project" value="TreeGrafter"/>
</dbReference>
<dbReference type="Pfam" id="PF00205">
    <property type="entry name" value="TPP_enzyme_M"/>
    <property type="match status" value="1"/>
</dbReference>
<sequence>MKSVATVLVQNLKAFGISHVFGIPGKAISPLVLETERHEVRYVLCRHEAGAGFAAAGFSLGSENLGVALGTSGPGGTNMLTAAAQAKADHLPVLFITGHPSMKNTGRALGQDSSLFGTDLVKLFEPVTLMSARVERGALFQLYFQHALETAFGIVKGPVHLGIPADVLTEQVQEFELEFPSCSVAISTELDRILPLLESAQSPVLMLGKGVHTASAYGVVRELAEKRQIPVMTTPGGKGSFPTDHPLSLGVFGLGAGTNAYDYLRSGTDLMLMIGTKLSDTALTDFSPPLYPEQIIQFDCDMAYGGNSPVPAIVVNGNLQQNLQRLLERLPTCSGKAFSVNVSLAAAATETASFTEYISGAQTMRVLRKKLPGDAVVLSDEGHHSLDAINYFDIYQSGTFLYDDDFGAKGHAIGMAIGYQLAQPARKVVCFTGNSCLMMHGTEISTAVCNQLSVIYIVLRHGKINRIQNEGGGLFETPLDAAEFGRSLGATAFHCRNEAEIESALDFALGNSGPSVVEILIDPK</sequence>
<dbReference type="PANTHER" id="PTHR18968">
    <property type="entry name" value="THIAMINE PYROPHOSPHATE ENZYMES"/>
    <property type="match status" value="1"/>
</dbReference>
<dbReference type="CDD" id="cd00568">
    <property type="entry name" value="TPP_enzymes"/>
    <property type="match status" value="1"/>
</dbReference>
<dbReference type="InterPro" id="IPR011766">
    <property type="entry name" value="TPP_enzyme_TPP-bd"/>
</dbReference>
<dbReference type="RefSeq" id="WP_132014314.1">
    <property type="nucleotide sequence ID" value="NZ_SLUN01000011.1"/>
</dbReference>
<keyword evidence="8" id="KW-1185">Reference proteome</keyword>
<dbReference type="InterPro" id="IPR045229">
    <property type="entry name" value="TPP_enz"/>
</dbReference>
<dbReference type="GO" id="GO:0050660">
    <property type="term" value="F:flavin adenine dinucleotide binding"/>
    <property type="evidence" value="ECO:0007669"/>
    <property type="project" value="TreeGrafter"/>
</dbReference>
<dbReference type="OrthoDB" id="4494979at2"/>
<dbReference type="Pfam" id="PF02776">
    <property type="entry name" value="TPP_enzyme_N"/>
    <property type="match status" value="1"/>
</dbReference>
<dbReference type="InterPro" id="IPR029035">
    <property type="entry name" value="DHS-like_NAD/FAD-binding_dom"/>
</dbReference>
<gene>
    <name evidence="7" type="ORF">EDC14_1011116</name>
</gene>
<organism evidence="7 8">
    <name type="scientific">Hydrogenispora ethanolica</name>
    <dbReference type="NCBI Taxonomy" id="1082276"/>
    <lineage>
        <taxon>Bacteria</taxon>
        <taxon>Bacillati</taxon>
        <taxon>Bacillota</taxon>
        <taxon>Hydrogenispora</taxon>
    </lineage>
</organism>
<evidence type="ECO:0000256" key="3">
    <source>
        <dbReference type="RuleBase" id="RU362132"/>
    </source>
</evidence>
<keyword evidence="2 3" id="KW-0786">Thiamine pyrophosphate</keyword>
<dbReference type="Proteomes" id="UP000295008">
    <property type="component" value="Unassembled WGS sequence"/>
</dbReference>
<evidence type="ECO:0000256" key="2">
    <source>
        <dbReference type="ARBA" id="ARBA00023052"/>
    </source>
</evidence>
<evidence type="ECO:0000259" key="5">
    <source>
        <dbReference type="Pfam" id="PF02775"/>
    </source>
</evidence>
<feature type="domain" description="Thiamine pyrophosphate enzyme N-terminal TPP-binding" evidence="6">
    <location>
        <begin position="3"/>
        <end position="108"/>
    </location>
</feature>
<feature type="domain" description="Thiamine pyrophosphate enzyme TPP-binding" evidence="5">
    <location>
        <begin position="381"/>
        <end position="519"/>
    </location>
</feature>
<dbReference type="SUPFAM" id="SSF52518">
    <property type="entry name" value="Thiamin diphosphate-binding fold (THDP-binding)"/>
    <property type="match status" value="2"/>
</dbReference>
<dbReference type="Pfam" id="PF02775">
    <property type="entry name" value="TPP_enzyme_C"/>
    <property type="match status" value="1"/>
</dbReference>
<evidence type="ECO:0000256" key="1">
    <source>
        <dbReference type="ARBA" id="ARBA00007812"/>
    </source>
</evidence>
<dbReference type="GO" id="GO:0009099">
    <property type="term" value="P:L-valine biosynthetic process"/>
    <property type="evidence" value="ECO:0007669"/>
    <property type="project" value="TreeGrafter"/>
</dbReference>
<evidence type="ECO:0000259" key="6">
    <source>
        <dbReference type="Pfam" id="PF02776"/>
    </source>
</evidence>
<dbReference type="Gene3D" id="3.40.50.970">
    <property type="match status" value="2"/>
</dbReference>
<dbReference type="GO" id="GO:0000287">
    <property type="term" value="F:magnesium ion binding"/>
    <property type="evidence" value="ECO:0007669"/>
    <property type="project" value="InterPro"/>
</dbReference>
<dbReference type="InterPro" id="IPR012000">
    <property type="entry name" value="Thiamin_PyroP_enz_cen_dom"/>
</dbReference>
<dbReference type="AlphaFoldDB" id="A0A4R1RUD5"/>
<accession>A0A4R1RUD5</accession>
<evidence type="ECO:0000313" key="7">
    <source>
        <dbReference type="EMBL" id="TCL69994.1"/>
    </source>
</evidence>
<evidence type="ECO:0000259" key="4">
    <source>
        <dbReference type="Pfam" id="PF00205"/>
    </source>
</evidence>
<dbReference type="GO" id="GO:0009097">
    <property type="term" value="P:isoleucine biosynthetic process"/>
    <property type="evidence" value="ECO:0007669"/>
    <property type="project" value="TreeGrafter"/>
</dbReference>
<proteinExistence type="inferred from homology"/>
<evidence type="ECO:0000313" key="8">
    <source>
        <dbReference type="Proteomes" id="UP000295008"/>
    </source>
</evidence>
<reference evidence="7 8" key="1">
    <citation type="submission" date="2019-03" db="EMBL/GenBank/DDBJ databases">
        <title>Genomic Encyclopedia of Type Strains, Phase IV (KMG-IV): sequencing the most valuable type-strain genomes for metagenomic binning, comparative biology and taxonomic classification.</title>
        <authorList>
            <person name="Goeker M."/>
        </authorList>
    </citation>
    <scope>NUCLEOTIDE SEQUENCE [LARGE SCALE GENOMIC DNA]</scope>
    <source>
        <strain evidence="7 8">LX-B</strain>
    </source>
</reference>
<comment type="caution">
    <text evidence="7">The sequence shown here is derived from an EMBL/GenBank/DDBJ whole genome shotgun (WGS) entry which is preliminary data.</text>
</comment>
<protein>
    <submittedName>
        <fullName evidence="7">Acetolactate synthase-1/2/3 large subunit</fullName>
    </submittedName>
</protein>
<dbReference type="SUPFAM" id="SSF52467">
    <property type="entry name" value="DHS-like NAD/FAD-binding domain"/>
    <property type="match status" value="1"/>
</dbReference>
<dbReference type="Gene3D" id="3.40.50.1220">
    <property type="entry name" value="TPP-binding domain"/>
    <property type="match status" value="1"/>
</dbReference>
<dbReference type="PANTHER" id="PTHR18968:SF13">
    <property type="entry name" value="ACETOLACTATE SYNTHASE CATALYTIC SUBUNIT, MITOCHONDRIAL"/>
    <property type="match status" value="1"/>
</dbReference>
<dbReference type="GO" id="GO:0003984">
    <property type="term" value="F:acetolactate synthase activity"/>
    <property type="evidence" value="ECO:0007669"/>
    <property type="project" value="TreeGrafter"/>
</dbReference>
<name>A0A4R1RUD5_HYDET</name>
<feature type="domain" description="Thiamine pyrophosphate enzyme central" evidence="4">
    <location>
        <begin position="191"/>
        <end position="326"/>
    </location>
</feature>
<dbReference type="InterPro" id="IPR029061">
    <property type="entry name" value="THDP-binding"/>
</dbReference>
<comment type="similarity">
    <text evidence="1 3">Belongs to the TPP enzyme family.</text>
</comment>
<dbReference type="GO" id="GO:0030976">
    <property type="term" value="F:thiamine pyrophosphate binding"/>
    <property type="evidence" value="ECO:0007669"/>
    <property type="project" value="InterPro"/>
</dbReference>
<dbReference type="EMBL" id="SLUN01000011">
    <property type="protein sequence ID" value="TCL69994.1"/>
    <property type="molecule type" value="Genomic_DNA"/>
</dbReference>
<dbReference type="InterPro" id="IPR012001">
    <property type="entry name" value="Thiamin_PyroP_enz_TPP-bd_dom"/>
</dbReference>
<dbReference type="CDD" id="cd07035">
    <property type="entry name" value="TPP_PYR_POX_like"/>
    <property type="match status" value="1"/>
</dbReference>